<dbReference type="EMBL" id="JAKUCV010002708">
    <property type="protein sequence ID" value="KAJ4841710.1"/>
    <property type="molecule type" value="Genomic_DNA"/>
</dbReference>
<dbReference type="Proteomes" id="UP001141552">
    <property type="component" value="Unassembled WGS sequence"/>
</dbReference>
<sequence length="62" mass="6623">MSVLVDALGSWVGFGVLRGGCRFRDFHVGSVSALLCHGAAALFSEEGGSSMETFMKKLPWES</sequence>
<dbReference type="AlphaFoldDB" id="A0A9Q0JIB1"/>
<accession>A0A9Q0JIB1</accession>
<comment type="caution">
    <text evidence="1">The sequence shown here is derived from an EMBL/GenBank/DDBJ whole genome shotgun (WGS) entry which is preliminary data.</text>
</comment>
<dbReference type="OrthoDB" id="10623173at2759"/>
<keyword evidence="2" id="KW-1185">Reference proteome</keyword>
<organism evidence="1 2">
    <name type="scientific">Turnera subulata</name>
    <dbReference type="NCBI Taxonomy" id="218843"/>
    <lineage>
        <taxon>Eukaryota</taxon>
        <taxon>Viridiplantae</taxon>
        <taxon>Streptophyta</taxon>
        <taxon>Embryophyta</taxon>
        <taxon>Tracheophyta</taxon>
        <taxon>Spermatophyta</taxon>
        <taxon>Magnoliopsida</taxon>
        <taxon>eudicotyledons</taxon>
        <taxon>Gunneridae</taxon>
        <taxon>Pentapetalae</taxon>
        <taxon>rosids</taxon>
        <taxon>fabids</taxon>
        <taxon>Malpighiales</taxon>
        <taxon>Passifloraceae</taxon>
        <taxon>Turnera</taxon>
    </lineage>
</organism>
<name>A0A9Q0JIB1_9ROSI</name>
<evidence type="ECO:0000313" key="1">
    <source>
        <dbReference type="EMBL" id="KAJ4841710.1"/>
    </source>
</evidence>
<reference evidence="1" key="1">
    <citation type="submission" date="2022-02" db="EMBL/GenBank/DDBJ databases">
        <authorList>
            <person name="Henning P.M."/>
            <person name="McCubbin A.G."/>
            <person name="Shore J.S."/>
        </authorList>
    </citation>
    <scope>NUCLEOTIDE SEQUENCE</scope>
    <source>
        <strain evidence="1">F60SS</strain>
        <tissue evidence="1">Leaves</tissue>
    </source>
</reference>
<reference evidence="1" key="2">
    <citation type="journal article" date="2023" name="Plants (Basel)">
        <title>Annotation of the Turnera subulata (Passifloraceae) Draft Genome Reveals the S-Locus Evolved after the Divergence of Turneroideae from Passifloroideae in a Stepwise Manner.</title>
        <authorList>
            <person name="Henning P.M."/>
            <person name="Roalson E.H."/>
            <person name="Mir W."/>
            <person name="McCubbin A.G."/>
            <person name="Shore J.S."/>
        </authorList>
    </citation>
    <scope>NUCLEOTIDE SEQUENCE</scope>
    <source>
        <strain evidence="1">F60SS</strain>
    </source>
</reference>
<proteinExistence type="predicted"/>
<gene>
    <name evidence="1" type="ORF">Tsubulata_042048</name>
</gene>
<protein>
    <submittedName>
        <fullName evidence="1">Uncharacterized protein</fullName>
    </submittedName>
</protein>
<evidence type="ECO:0000313" key="2">
    <source>
        <dbReference type="Proteomes" id="UP001141552"/>
    </source>
</evidence>